<dbReference type="NCBIfam" id="TIGR01388">
    <property type="entry name" value="rnd"/>
    <property type="match status" value="1"/>
</dbReference>
<dbReference type="PANTHER" id="PTHR47649:SF1">
    <property type="entry name" value="RIBONUCLEASE D"/>
    <property type="match status" value="1"/>
</dbReference>
<comment type="similarity">
    <text evidence="6">Belongs to the RNase D family.</text>
</comment>
<dbReference type="RefSeq" id="WP_345193069.1">
    <property type="nucleotide sequence ID" value="NZ_BAABFL010000016.1"/>
</dbReference>
<keyword evidence="9" id="KW-1185">Reference proteome</keyword>
<keyword evidence="3 6" id="KW-0540">Nuclease</keyword>
<dbReference type="Gene3D" id="1.10.150.80">
    <property type="entry name" value="HRDC domain"/>
    <property type="match status" value="1"/>
</dbReference>
<evidence type="ECO:0000313" key="8">
    <source>
        <dbReference type="EMBL" id="GAA4647999.1"/>
    </source>
</evidence>
<sequence>MDDAPQIQWIADNKSLAQACQQWQDVPYLGLDTEFIRTSTFYPIPGLTQAGHDNQVMLIDPQAITDWTPFCAILENTDIIKVMHAAGEDLEVFQRLLGTLPDPIFDTQLAVSFLGTDHCLGYQRLVERFLGVELAKDETRSDWLARPLSDNQIRYAALDVYYLNQLYPILTSQLADKQRLDWHREDCDNMIRNARHEPDPGEAWRDAKLAWKLYPRQLTVLRAICQFREKTARQLDVPRNKVIHAASLWPLARYQPDSLDKLKRIERMTPAILRVHGPAILAHIREALKVPESEWPERLPAPLPKRAKPWVEAIRNYCHTTSEALQIARELIPVKLLANTLVRQYLDTGEFSASPALLNTLGRWRRETILDNLIVHLNNMQQQSEES</sequence>
<evidence type="ECO:0000256" key="2">
    <source>
        <dbReference type="ARBA" id="ARBA00022694"/>
    </source>
</evidence>
<comment type="cofactor">
    <cofactor evidence="6">
        <name>a divalent metal cation</name>
        <dbReference type="ChEBI" id="CHEBI:60240"/>
    </cofactor>
</comment>
<dbReference type="InterPro" id="IPR010997">
    <property type="entry name" value="HRDC-like_sf"/>
</dbReference>
<comment type="subcellular location">
    <subcellularLocation>
        <location evidence="6">Cytoplasm</location>
    </subcellularLocation>
</comment>
<dbReference type="InterPro" id="IPR002562">
    <property type="entry name" value="3'-5'_exonuclease_dom"/>
</dbReference>
<dbReference type="Proteomes" id="UP001500604">
    <property type="component" value="Unassembled WGS sequence"/>
</dbReference>
<reference evidence="9" key="1">
    <citation type="journal article" date="2019" name="Int. J. Syst. Evol. Microbiol.">
        <title>The Global Catalogue of Microorganisms (GCM) 10K type strain sequencing project: providing services to taxonomists for standard genome sequencing and annotation.</title>
        <authorList>
            <consortium name="The Broad Institute Genomics Platform"/>
            <consortium name="The Broad Institute Genome Sequencing Center for Infectious Disease"/>
            <person name="Wu L."/>
            <person name="Ma J."/>
        </authorList>
    </citation>
    <scope>NUCLEOTIDE SEQUENCE [LARGE SCALE GENOMIC DNA]</scope>
    <source>
        <strain evidence="9">JCM 17805</strain>
    </source>
</reference>
<evidence type="ECO:0000256" key="5">
    <source>
        <dbReference type="ARBA" id="ARBA00022839"/>
    </source>
</evidence>
<dbReference type="InterPro" id="IPR012337">
    <property type="entry name" value="RNaseH-like_sf"/>
</dbReference>
<dbReference type="EC" id="3.1.13.5" evidence="6"/>
<keyword evidence="4 6" id="KW-0378">Hydrolase</keyword>
<keyword evidence="2 6" id="KW-0819">tRNA processing</keyword>
<dbReference type="InterPro" id="IPR051086">
    <property type="entry name" value="RNase_D-like"/>
</dbReference>
<evidence type="ECO:0000256" key="3">
    <source>
        <dbReference type="ARBA" id="ARBA00022722"/>
    </source>
</evidence>
<dbReference type="EMBL" id="BAABFL010000016">
    <property type="protein sequence ID" value="GAA4647999.1"/>
    <property type="molecule type" value="Genomic_DNA"/>
</dbReference>
<dbReference type="Pfam" id="PF00570">
    <property type="entry name" value="HRDC"/>
    <property type="match status" value="1"/>
</dbReference>
<dbReference type="InterPro" id="IPR006292">
    <property type="entry name" value="RNase_D"/>
</dbReference>
<evidence type="ECO:0000313" key="9">
    <source>
        <dbReference type="Proteomes" id="UP001500604"/>
    </source>
</evidence>
<dbReference type="Pfam" id="PF01612">
    <property type="entry name" value="DNA_pol_A_exo1"/>
    <property type="match status" value="1"/>
</dbReference>
<comment type="function">
    <text evidence="6">Exonuclease involved in the 3' processing of various precursor tRNAs. Initiates hydrolysis at the 3'-terminus of an RNA molecule and releases 5'-mononucleotides.</text>
</comment>
<dbReference type="SMART" id="SM00341">
    <property type="entry name" value="HRDC"/>
    <property type="match status" value="1"/>
</dbReference>
<evidence type="ECO:0000256" key="4">
    <source>
        <dbReference type="ARBA" id="ARBA00022801"/>
    </source>
</evidence>
<gene>
    <name evidence="6 8" type="primary">rnd</name>
    <name evidence="8" type="ORF">GCM10023116_02610</name>
</gene>
<organism evidence="8 9">
    <name type="scientific">Kistimonas scapharcae</name>
    <dbReference type="NCBI Taxonomy" id="1036133"/>
    <lineage>
        <taxon>Bacteria</taxon>
        <taxon>Pseudomonadati</taxon>
        <taxon>Pseudomonadota</taxon>
        <taxon>Gammaproteobacteria</taxon>
        <taxon>Oceanospirillales</taxon>
        <taxon>Endozoicomonadaceae</taxon>
        <taxon>Kistimonas</taxon>
    </lineage>
</organism>
<evidence type="ECO:0000256" key="6">
    <source>
        <dbReference type="HAMAP-Rule" id="MF_01899"/>
    </source>
</evidence>
<feature type="domain" description="HRDC" evidence="7">
    <location>
        <begin position="214"/>
        <end position="294"/>
    </location>
</feature>
<dbReference type="CDD" id="cd06142">
    <property type="entry name" value="RNaseD_exo"/>
    <property type="match status" value="1"/>
</dbReference>
<dbReference type="SMART" id="SM00474">
    <property type="entry name" value="35EXOc"/>
    <property type="match status" value="1"/>
</dbReference>
<comment type="catalytic activity">
    <reaction evidence="6">
        <text>Exonucleolytic cleavage that removes extra residues from the 3'-terminus of tRNA to produce 5'-mononucleotides.</text>
        <dbReference type="EC" id="3.1.13.5"/>
    </reaction>
</comment>
<comment type="caution">
    <text evidence="8">The sequence shown here is derived from an EMBL/GenBank/DDBJ whole genome shotgun (WGS) entry which is preliminary data.</text>
</comment>
<keyword evidence="5 6" id="KW-0269">Exonuclease</keyword>
<dbReference type="SUPFAM" id="SSF47819">
    <property type="entry name" value="HRDC-like"/>
    <property type="match status" value="1"/>
</dbReference>
<accession>A0ABP8UY10</accession>
<evidence type="ECO:0000256" key="1">
    <source>
        <dbReference type="ARBA" id="ARBA00022490"/>
    </source>
</evidence>
<dbReference type="PROSITE" id="PS50967">
    <property type="entry name" value="HRDC"/>
    <property type="match status" value="1"/>
</dbReference>
<evidence type="ECO:0000259" key="7">
    <source>
        <dbReference type="PROSITE" id="PS50967"/>
    </source>
</evidence>
<name>A0ABP8UY10_9GAMM</name>
<keyword evidence="1 6" id="KW-0963">Cytoplasm</keyword>
<dbReference type="PANTHER" id="PTHR47649">
    <property type="entry name" value="RIBONUCLEASE D"/>
    <property type="match status" value="1"/>
</dbReference>
<dbReference type="HAMAP" id="MF_01899">
    <property type="entry name" value="RNase_D"/>
    <property type="match status" value="1"/>
</dbReference>
<dbReference type="Gene3D" id="3.30.420.10">
    <property type="entry name" value="Ribonuclease H-like superfamily/Ribonuclease H"/>
    <property type="match status" value="1"/>
</dbReference>
<protein>
    <recommendedName>
        <fullName evidence="6">Ribonuclease D</fullName>
        <shortName evidence="6">RNase D</shortName>
        <ecNumber evidence="6">3.1.13.5</ecNumber>
    </recommendedName>
</protein>
<dbReference type="InterPro" id="IPR036397">
    <property type="entry name" value="RNaseH_sf"/>
</dbReference>
<dbReference type="SUPFAM" id="SSF53098">
    <property type="entry name" value="Ribonuclease H-like"/>
    <property type="match status" value="1"/>
</dbReference>
<dbReference type="InterPro" id="IPR002121">
    <property type="entry name" value="HRDC_dom"/>
</dbReference>
<proteinExistence type="inferred from homology"/>
<dbReference type="InterPro" id="IPR044876">
    <property type="entry name" value="HRDC_dom_sf"/>
</dbReference>